<evidence type="ECO:0000256" key="1">
    <source>
        <dbReference type="ARBA" id="ARBA00000085"/>
    </source>
</evidence>
<protein>
    <recommendedName>
        <fullName evidence="4">histidine kinase</fullName>
        <ecNumber evidence="4">2.7.13.3</ecNumber>
    </recommendedName>
</protein>
<evidence type="ECO:0000313" key="20">
    <source>
        <dbReference type="Proteomes" id="UP000248745"/>
    </source>
</evidence>
<feature type="domain" description="PAS" evidence="17">
    <location>
        <begin position="229"/>
        <end position="274"/>
    </location>
</feature>
<dbReference type="AlphaFoldDB" id="A0A2W2C1E4"/>
<evidence type="ECO:0000256" key="5">
    <source>
        <dbReference type="ARBA" id="ARBA00022475"/>
    </source>
</evidence>
<dbReference type="CDD" id="cd00075">
    <property type="entry name" value="HATPase"/>
    <property type="match status" value="1"/>
</dbReference>
<dbReference type="GO" id="GO:0005886">
    <property type="term" value="C:plasma membrane"/>
    <property type="evidence" value="ECO:0007669"/>
    <property type="project" value="UniProtKB-SubCell"/>
</dbReference>
<organism evidence="19 20">
    <name type="scientific">Taibaiella soli</name>
    <dbReference type="NCBI Taxonomy" id="1649169"/>
    <lineage>
        <taxon>Bacteria</taxon>
        <taxon>Pseudomonadati</taxon>
        <taxon>Bacteroidota</taxon>
        <taxon>Chitinophagia</taxon>
        <taxon>Chitinophagales</taxon>
        <taxon>Chitinophagaceae</taxon>
        <taxon>Taibaiella</taxon>
    </lineage>
</organism>
<dbReference type="InterPro" id="IPR035965">
    <property type="entry name" value="PAS-like_dom_sf"/>
</dbReference>
<dbReference type="OrthoDB" id="9813151at2"/>
<dbReference type="PROSITE" id="PS50885">
    <property type="entry name" value="HAMP"/>
    <property type="match status" value="1"/>
</dbReference>
<reference evidence="19 20" key="1">
    <citation type="submission" date="2018-06" db="EMBL/GenBank/DDBJ databases">
        <title>Mucibacter soli gen. nov., sp. nov., a new member of the family Chitinophagaceae producing mucin.</title>
        <authorList>
            <person name="Kim M.-K."/>
            <person name="Park S."/>
            <person name="Kim T.-S."/>
            <person name="Joung Y."/>
            <person name="Han J.-H."/>
            <person name="Kim S.B."/>
        </authorList>
    </citation>
    <scope>NUCLEOTIDE SEQUENCE [LARGE SCALE GENOMIC DNA]</scope>
    <source>
        <strain evidence="19 20">R1-15</strain>
    </source>
</reference>
<evidence type="ECO:0000259" key="16">
    <source>
        <dbReference type="PROSITE" id="PS50109"/>
    </source>
</evidence>
<dbReference type="InterPro" id="IPR003594">
    <property type="entry name" value="HATPase_dom"/>
</dbReference>
<dbReference type="PANTHER" id="PTHR42878:SF7">
    <property type="entry name" value="SENSOR HISTIDINE KINASE GLRK"/>
    <property type="match status" value="1"/>
</dbReference>
<dbReference type="SUPFAM" id="SSF55785">
    <property type="entry name" value="PYP-like sensor domain (PAS domain)"/>
    <property type="match status" value="1"/>
</dbReference>
<dbReference type="Gene3D" id="1.10.287.130">
    <property type="match status" value="1"/>
</dbReference>
<evidence type="ECO:0000256" key="8">
    <source>
        <dbReference type="ARBA" id="ARBA00022692"/>
    </source>
</evidence>
<dbReference type="SUPFAM" id="SSF158472">
    <property type="entry name" value="HAMP domain-like"/>
    <property type="match status" value="1"/>
</dbReference>
<dbReference type="Gene3D" id="3.30.450.20">
    <property type="entry name" value="PAS domain"/>
    <property type="match status" value="1"/>
</dbReference>
<dbReference type="NCBIfam" id="TIGR00229">
    <property type="entry name" value="sensory_box"/>
    <property type="match status" value="1"/>
</dbReference>
<dbReference type="Proteomes" id="UP000248745">
    <property type="component" value="Unassembled WGS sequence"/>
</dbReference>
<dbReference type="Pfam" id="PF00512">
    <property type="entry name" value="HisKA"/>
    <property type="match status" value="1"/>
</dbReference>
<keyword evidence="9" id="KW-0547">Nucleotide-binding</keyword>
<dbReference type="InterPro" id="IPR013767">
    <property type="entry name" value="PAS_fold"/>
</dbReference>
<dbReference type="EMBL" id="QKTW01000009">
    <property type="protein sequence ID" value="PZF73863.1"/>
    <property type="molecule type" value="Genomic_DNA"/>
</dbReference>
<keyword evidence="20" id="KW-1185">Reference proteome</keyword>
<dbReference type="InterPro" id="IPR005467">
    <property type="entry name" value="His_kinase_dom"/>
</dbReference>
<dbReference type="InterPro" id="IPR050351">
    <property type="entry name" value="BphY/WalK/GraS-like"/>
</dbReference>
<name>A0A2W2C1E4_9BACT</name>
<dbReference type="SMART" id="SM00387">
    <property type="entry name" value="HATPase_c"/>
    <property type="match status" value="1"/>
</dbReference>
<keyword evidence="12 15" id="KW-1133">Transmembrane helix</keyword>
<keyword evidence="10 19" id="KW-0418">Kinase</keyword>
<keyword evidence="14 15" id="KW-0472">Membrane</keyword>
<gene>
    <name evidence="19" type="ORF">DN068_05845</name>
</gene>
<evidence type="ECO:0000256" key="13">
    <source>
        <dbReference type="ARBA" id="ARBA00023012"/>
    </source>
</evidence>
<dbReference type="Pfam" id="PF02518">
    <property type="entry name" value="HATPase_c"/>
    <property type="match status" value="1"/>
</dbReference>
<evidence type="ECO:0000256" key="15">
    <source>
        <dbReference type="SAM" id="Phobius"/>
    </source>
</evidence>
<dbReference type="GO" id="GO:0030295">
    <property type="term" value="F:protein kinase activator activity"/>
    <property type="evidence" value="ECO:0007669"/>
    <property type="project" value="TreeGrafter"/>
</dbReference>
<feature type="transmembrane region" description="Helical" evidence="15">
    <location>
        <begin position="146"/>
        <end position="166"/>
    </location>
</feature>
<evidence type="ECO:0000256" key="7">
    <source>
        <dbReference type="ARBA" id="ARBA00022679"/>
    </source>
</evidence>
<dbReference type="SUPFAM" id="SSF47384">
    <property type="entry name" value="Homodimeric domain of signal transducing histidine kinase"/>
    <property type="match status" value="1"/>
</dbReference>
<evidence type="ECO:0000256" key="4">
    <source>
        <dbReference type="ARBA" id="ARBA00012438"/>
    </source>
</evidence>
<dbReference type="GO" id="GO:0000155">
    <property type="term" value="F:phosphorelay sensor kinase activity"/>
    <property type="evidence" value="ECO:0007669"/>
    <property type="project" value="InterPro"/>
</dbReference>
<dbReference type="InterPro" id="IPR003660">
    <property type="entry name" value="HAMP_dom"/>
</dbReference>
<evidence type="ECO:0000256" key="2">
    <source>
        <dbReference type="ARBA" id="ARBA00004141"/>
    </source>
</evidence>
<dbReference type="Gene3D" id="3.30.565.10">
    <property type="entry name" value="Histidine kinase-like ATPase, C-terminal domain"/>
    <property type="match status" value="1"/>
</dbReference>
<evidence type="ECO:0000256" key="12">
    <source>
        <dbReference type="ARBA" id="ARBA00022989"/>
    </source>
</evidence>
<comment type="subcellular location">
    <subcellularLocation>
        <location evidence="3">Cell membrane</location>
    </subcellularLocation>
    <subcellularLocation>
        <location evidence="2">Membrane</location>
        <topology evidence="2">Multi-pass membrane protein</topology>
    </subcellularLocation>
</comment>
<evidence type="ECO:0000259" key="17">
    <source>
        <dbReference type="PROSITE" id="PS50112"/>
    </source>
</evidence>
<accession>A0A2W2C1E4</accession>
<keyword evidence="6" id="KW-0597">Phosphoprotein</keyword>
<dbReference type="RefSeq" id="WP_110997960.1">
    <property type="nucleotide sequence ID" value="NZ_QKTW01000009.1"/>
</dbReference>
<comment type="catalytic activity">
    <reaction evidence="1">
        <text>ATP + protein L-histidine = ADP + protein N-phospho-L-histidine.</text>
        <dbReference type="EC" id="2.7.13.3"/>
    </reaction>
</comment>
<dbReference type="CDD" id="cd00082">
    <property type="entry name" value="HisKA"/>
    <property type="match status" value="1"/>
</dbReference>
<dbReference type="InterPro" id="IPR000014">
    <property type="entry name" value="PAS"/>
</dbReference>
<evidence type="ECO:0000256" key="9">
    <source>
        <dbReference type="ARBA" id="ARBA00022741"/>
    </source>
</evidence>
<keyword evidence="13" id="KW-0902">Two-component regulatory system</keyword>
<dbReference type="SMART" id="SM00304">
    <property type="entry name" value="HAMP"/>
    <property type="match status" value="1"/>
</dbReference>
<proteinExistence type="predicted"/>
<evidence type="ECO:0000256" key="3">
    <source>
        <dbReference type="ARBA" id="ARBA00004236"/>
    </source>
</evidence>
<dbReference type="InterPro" id="IPR036097">
    <property type="entry name" value="HisK_dim/P_sf"/>
</dbReference>
<dbReference type="InterPro" id="IPR036890">
    <property type="entry name" value="HATPase_C_sf"/>
</dbReference>
<evidence type="ECO:0000256" key="11">
    <source>
        <dbReference type="ARBA" id="ARBA00022840"/>
    </source>
</evidence>
<evidence type="ECO:0000256" key="14">
    <source>
        <dbReference type="ARBA" id="ARBA00023136"/>
    </source>
</evidence>
<comment type="caution">
    <text evidence="19">The sequence shown here is derived from an EMBL/GenBank/DDBJ whole genome shotgun (WGS) entry which is preliminary data.</text>
</comment>
<dbReference type="InterPro" id="IPR003661">
    <property type="entry name" value="HisK_dim/P_dom"/>
</dbReference>
<evidence type="ECO:0000256" key="10">
    <source>
        <dbReference type="ARBA" id="ARBA00022777"/>
    </source>
</evidence>
<dbReference type="InterPro" id="IPR004358">
    <property type="entry name" value="Sig_transdc_His_kin-like_C"/>
</dbReference>
<evidence type="ECO:0000259" key="18">
    <source>
        <dbReference type="PROSITE" id="PS50885"/>
    </source>
</evidence>
<dbReference type="EC" id="2.7.13.3" evidence="4"/>
<dbReference type="FunFam" id="3.30.565.10:FF:000023">
    <property type="entry name" value="PAS domain-containing sensor histidine kinase"/>
    <property type="match status" value="1"/>
</dbReference>
<dbReference type="CDD" id="cd06225">
    <property type="entry name" value="HAMP"/>
    <property type="match status" value="1"/>
</dbReference>
<keyword evidence="8 15" id="KW-0812">Transmembrane</keyword>
<dbReference type="Pfam" id="PF00672">
    <property type="entry name" value="HAMP"/>
    <property type="match status" value="1"/>
</dbReference>
<dbReference type="PANTHER" id="PTHR42878">
    <property type="entry name" value="TWO-COMPONENT HISTIDINE KINASE"/>
    <property type="match status" value="1"/>
</dbReference>
<dbReference type="Pfam" id="PF00989">
    <property type="entry name" value="PAS"/>
    <property type="match status" value="1"/>
</dbReference>
<dbReference type="Gene3D" id="6.10.340.10">
    <property type="match status" value="1"/>
</dbReference>
<dbReference type="SMART" id="SM00388">
    <property type="entry name" value="HisKA"/>
    <property type="match status" value="1"/>
</dbReference>
<keyword evidence="7" id="KW-0808">Transferase</keyword>
<dbReference type="PROSITE" id="PS50109">
    <property type="entry name" value="HIS_KIN"/>
    <property type="match status" value="1"/>
</dbReference>
<dbReference type="GO" id="GO:0000156">
    <property type="term" value="F:phosphorelay response regulator activity"/>
    <property type="evidence" value="ECO:0007669"/>
    <property type="project" value="TreeGrafter"/>
</dbReference>
<feature type="domain" description="Histidine kinase" evidence="16">
    <location>
        <begin position="349"/>
        <end position="564"/>
    </location>
</feature>
<feature type="domain" description="HAMP" evidence="18">
    <location>
        <begin position="168"/>
        <end position="220"/>
    </location>
</feature>
<dbReference type="PRINTS" id="PR00344">
    <property type="entry name" value="BCTRLSENSOR"/>
</dbReference>
<sequence>MKLSIKSKLSIGISVLFVLLLTVSVVAFTFINILSGQTENILKDNNLSIRYCNEMLRAADEFKAHPQSFVRFENALKQQDENVTEKGEYAATADVHAYFDKIKDGRYTDADVDSLNRKIYHLSDINQSAIEKKNSAAIKASHEARLWISVLAVVFVLVGFTLTINIPASIAEPMRLLTEGIREISDKNYNKRIYLDNKDELGEMAGAFNKMAEKLYGYEHSNLSQLMFEKKRVETIINQMEDAVIGMDAENKILFINNTAEHLFHLKSSEILGKYAPDVALYNDLLRTVLQKDQSSQPLKIVVDGKENYFSADARTVFNEEKQIGEVFTLKNITSFKELDISKTNLLATISHELKTPISSIKMSTRLLTDERIGDLNTEQKELIGNVSDDAERLLKLTGELLNMTQLETGQIQLKLQIIQASKIIDMALPAVQVQASQKNIHLENTYDDNLPDIIADAEKTSWVLINLLNNAIKFSPQGTKIIIHVSHDHNKVFFSVKDFGPGIDETHAAHIFDRYYKIPGEQAGTGLGLSIGKEFIEAQGGKLMVESKLGEGSTFIFQLPAGRI</sequence>
<dbReference type="GO" id="GO:0006355">
    <property type="term" value="P:regulation of DNA-templated transcription"/>
    <property type="evidence" value="ECO:0007669"/>
    <property type="project" value="InterPro"/>
</dbReference>
<dbReference type="PROSITE" id="PS50112">
    <property type="entry name" value="PAS"/>
    <property type="match status" value="1"/>
</dbReference>
<evidence type="ECO:0000256" key="6">
    <source>
        <dbReference type="ARBA" id="ARBA00022553"/>
    </source>
</evidence>
<keyword evidence="11" id="KW-0067">ATP-binding</keyword>
<evidence type="ECO:0000313" key="19">
    <source>
        <dbReference type="EMBL" id="PZF73863.1"/>
    </source>
</evidence>
<dbReference type="SUPFAM" id="SSF55874">
    <property type="entry name" value="ATPase domain of HSP90 chaperone/DNA topoisomerase II/histidine kinase"/>
    <property type="match status" value="1"/>
</dbReference>
<dbReference type="GO" id="GO:0005524">
    <property type="term" value="F:ATP binding"/>
    <property type="evidence" value="ECO:0007669"/>
    <property type="project" value="UniProtKB-KW"/>
</dbReference>
<dbReference type="GO" id="GO:0007234">
    <property type="term" value="P:osmosensory signaling via phosphorelay pathway"/>
    <property type="evidence" value="ECO:0007669"/>
    <property type="project" value="TreeGrafter"/>
</dbReference>
<keyword evidence="5" id="KW-1003">Cell membrane</keyword>